<reference evidence="1" key="1">
    <citation type="submission" date="2022-06" db="EMBL/GenBank/DDBJ databases">
        <title>Genomic Encyclopedia of Archaeal and Bacterial Type Strains, Phase II (KMG-II): from individual species to whole genera.</title>
        <authorList>
            <person name="Goeker M."/>
        </authorList>
    </citation>
    <scope>NUCLEOTIDE SEQUENCE</scope>
    <source>
        <strain evidence="1">DSM 43935</strain>
    </source>
</reference>
<evidence type="ECO:0000313" key="1">
    <source>
        <dbReference type="EMBL" id="MCP2170423.1"/>
    </source>
</evidence>
<name>A0AAE3KPZ9_9PSEU</name>
<gene>
    <name evidence="1" type="ORF">LX83_007314</name>
</gene>
<protein>
    <submittedName>
        <fullName evidence="1">Uncharacterized protein</fullName>
    </submittedName>
</protein>
<keyword evidence="2" id="KW-1185">Reference proteome</keyword>
<evidence type="ECO:0000313" key="2">
    <source>
        <dbReference type="Proteomes" id="UP001206128"/>
    </source>
</evidence>
<dbReference type="AlphaFoldDB" id="A0AAE3KPZ9"/>
<proteinExistence type="predicted"/>
<dbReference type="Proteomes" id="UP001206128">
    <property type="component" value="Unassembled WGS sequence"/>
</dbReference>
<organism evidence="1 2">
    <name type="scientific">Goodfellowiella coeruleoviolacea</name>
    <dbReference type="NCBI Taxonomy" id="334858"/>
    <lineage>
        <taxon>Bacteria</taxon>
        <taxon>Bacillati</taxon>
        <taxon>Actinomycetota</taxon>
        <taxon>Actinomycetes</taxon>
        <taxon>Pseudonocardiales</taxon>
        <taxon>Pseudonocardiaceae</taxon>
        <taxon>Goodfellowiella</taxon>
    </lineage>
</organism>
<dbReference type="EMBL" id="JAMTCK010000033">
    <property type="protein sequence ID" value="MCP2170423.1"/>
    <property type="molecule type" value="Genomic_DNA"/>
</dbReference>
<comment type="caution">
    <text evidence="1">The sequence shown here is derived from an EMBL/GenBank/DDBJ whole genome shotgun (WGS) entry which is preliminary data.</text>
</comment>
<sequence>MRQAYCRQHQRQYRSALNGRRPRPAAIWENVAIYQVIGADDVDEVRGGYRREFQRGVFG</sequence>
<accession>A0AAE3KPZ9</accession>